<dbReference type="PANTHER" id="PTHR43630:SF1">
    <property type="entry name" value="POLY-BETA-1,6-N-ACETYL-D-GLUCOSAMINE SYNTHASE"/>
    <property type="match status" value="1"/>
</dbReference>
<dbReference type="CDD" id="cd06423">
    <property type="entry name" value="CESA_like"/>
    <property type="match status" value="1"/>
</dbReference>
<evidence type="ECO:0000256" key="4">
    <source>
        <dbReference type="SAM" id="Phobius"/>
    </source>
</evidence>
<reference evidence="6" key="2">
    <citation type="submission" date="2015-05" db="EMBL/GenBank/DDBJ databases">
        <title>Complete genome sequence of Corynebacterium mustelae DSM 45274, isolated from various tissues of a male ferret with lethal sepsis.</title>
        <authorList>
            <person name="Ruckert C."/>
            <person name="Albersmeier A."/>
            <person name="Winkler A."/>
            <person name="Tauch A."/>
        </authorList>
    </citation>
    <scope>NUCLEOTIDE SEQUENCE [LARGE SCALE GENOMIC DNA]</scope>
    <source>
        <strain evidence="6">DSM 45274</strain>
    </source>
</reference>
<comment type="similarity">
    <text evidence="1">Belongs to the glycosyltransferase 2 family.</text>
</comment>
<keyword evidence="4" id="KW-1133">Transmembrane helix</keyword>
<dbReference type="OrthoDB" id="9797391at2"/>
<dbReference type="Proteomes" id="UP000035199">
    <property type="component" value="Chromosome"/>
</dbReference>
<dbReference type="InterPro" id="IPR029044">
    <property type="entry name" value="Nucleotide-diphossugar_trans"/>
</dbReference>
<dbReference type="RefSeq" id="WP_047262757.1">
    <property type="nucleotide sequence ID" value="NZ_CP011542.1"/>
</dbReference>
<evidence type="ECO:0000256" key="2">
    <source>
        <dbReference type="ARBA" id="ARBA00022676"/>
    </source>
</evidence>
<feature type="transmembrane region" description="Helical" evidence="4">
    <location>
        <begin position="12"/>
        <end position="33"/>
    </location>
</feature>
<protein>
    <submittedName>
        <fullName evidence="5">Glycosyl transferase</fullName>
    </submittedName>
</protein>
<gene>
    <name evidence="5" type="ORF">CMUST_12450</name>
</gene>
<keyword evidence="2" id="KW-0328">Glycosyltransferase</keyword>
<dbReference type="KEGG" id="cmv:CMUST_12450"/>
<keyword evidence="4" id="KW-0472">Membrane</keyword>
<keyword evidence="3 5" id="KW-0808">Transferase</keyword>
<dbReference type="GO" id="GO:0016757">
    <property type="term" value="F:glycosyltransferase activity"/>
    <property type="evidence" value="ECO:0007669"/>
    <property type="project" value="UniProtKB-KW"/>
</dbReference>
<organism evidence="5 6">
    <name type="scientific">Corynebacterium mustelae</name>
    <dbReference type="NCBI Taxonomy" id="571915"/>
    <lineage>
        <taxon>Bacteria</taxon>
        <taxon>Bacillati</taxon>
        <taxon>Actinomycetota</taxon>
        <taxon>Actinomycetes</taxon>
        <taxon>Mycobacteriales</taxon>
        <taxon>Corynebacteriaceae</taxon>
        <taxon>Corynebacterium</taxon>
    </lineage>
</organism>
<dbReference type="PATRIC" id="fig|571915.4.peg.2671"/>
<proteinExistence type="inferred from homology"/>
<keyword evidence="4" id="KW-0812">Transmembrane</keyword>
<evidence type="ECO:0000256" key="1">
    <source>
        <dbReference type="ARBA" id="ARBA00006739"/>
    </source>
</evidence>
<evidence type="ECO:0000256" key="3">
    <source>
        <dbReference type="ARBA" id="ARBA00022679"/>
    </source>
</evidence>
<dbReference type="SUPFAM" id="SSF53448">
    <property type="entry name" value="Nucleotide-diphospho-sugar transferases"/>
    <property type="match status" value="1"/>
</dbReference>
<dbReference type="Gene3D" id="3.90.550.10">
    <property type="entry name" value="Spore Coat Polysaccharide Biosynthesis Protein SpsA, Chain A"/>
    <property type="match status" value="1"/>
</dbReference>
<feature type="transmembrane region" description="Helical" evidence="4">
    <location>
        <begin position="367"/>
        <end position="389"/>
    </location>
</feature>
<dbReference type="STRING" id="571915.CMUST_12450"/>
<feature type="transmembrane region" description="Helical" evidence="4">
    <location>
        <begin position="295"/>
        <end position="323"/>
    </location>
</feature>
<accession>A0A0G3H066</accession>
<sequence length="423" mass="47253">MSVLVTATVAALSVFIFWIGAIKILFIPLSAIFELQAARRRRRQAKTPKREEPLVSIIVPGYNEDRVVVSCVQSIVAANYENYELILVNDGSTDSTADTMRELARTYPKTIFVDQPNSGKGAALNTGTAYSNGRFIMYVDSDGVFGKDTINEMLRPFENRKVGAVSGDDRPVNLDRVLTKLLSLISHVGTGFIRRALSVIDCLPVVSGNIGMFRREALEKAGALRTDTLGEDLELTWRMHRAGYTVKFAPRAVVYAESPSTLRGLWRQRVRWARGMLQATLIHKDMIGNPRYGAFGIYLLFNTLSMIVVPLAQIIVLIGLPVVFVVQPDDLPHDFIGWISLIGLSLALIVLLYSIALNKAWKDLRYFWVFPLWPIYATVMGFALGWAVILEIRGAEKNWNKLERTGTISIEGLSVEKQERSEA</sequence>
<dbReference type="AlphaFoldDB" id="A0A0G3H066"/>
<dbReference type="EMBL" id="CP011542">
    <property type="protein sequence ID" value="AKK06796.1"/>
    <property type="molecule type" value="Genomic_DNA"/>
</dbReference>
<name>A0A0G3H066_9CORY</name>
<keyword evidence="6" id="KW-1185">Reference proteome</keyword>
<evidence type="ECO:0000313" key="5">
    <source>
        <dbReference type="EMBL" id="AKK06796.1"/>
    </source>
</evidence>
<dbReference type="Pfam" id="PF13641">
    <property type="entry name" value="Glyco_tranf_2_3"/>
    <property type="match status" value="1"/>
</dbReference>
<evidence type="ECO:0000313" key="6">
    <source>
        <dbReference type="Proteomes" id="UP000035199"/>
    </source>
</evidence>
<feature type="transmembrane region" description="Helical" evidence="4">
    <location>
        <begin position="335"/>
        <end position="355"/>
    </location>
</feature>
<reference evidence="5 6" key="1">
    <citation type="journal article" date="2015" name="Genome Announc.">
        <title>Complete Genome Sequence of the Type Strain Corynebacterium mustelae DSM 45274, Isolated from Various Tissues of a Male Ferret with Lethal Sepsis.</title>
        <authorList>
            <person name="Ruckert C."/>
            <person name="Eimer J."/>
            <person name="Winkler A."/>
            <person name="Tauch A."/>
        </authorList>
    </citation>
    <scope>NUCLEOTIDE SEQUENCE [LARGE SCALE GENOMIC DNA]</scope>
    <source>
        <strain evidence="5 6">DSM 45274</strain>
    </source>
</reference>
<dbReference type="PANTHER" id="PTHR43630">
    <property type="entry name" value="POLY-BETA-1,6-N-ACETYL-D-GLUCOSAMINE SYNTHASE"/>
    <property type="match status" value="1"/>
</dbReference>